<sequence>MRWNAFISACGNMEAFHDMRINYSEVCLM</sequence>
<dbReference type="KEGG" id="ksc:CD178_02480"/>
<evidence type="ECO:0000313" key="1">
    <source>
        <dbReference type="EMBL" id="AXY23227.1"/>
    </source>
</evidence>
<dbReference type="AlphaFoldDB" id="A0A347WED4"/>
<protein>
    <submittedName>
        <fullName evidence="1">Uncharacterized protein</fullName>
    </submittedName>
</protein>
<accession>A0A347WED4</accession>
<name>A0A347WED4_9PROT</name>
<reference evidence="1 2" key="1">
    <citation type="submission" date="2017-08" db="EMBL/GenBank/DDBJ databases">
        <title>Complete genome sequence of Gluconacetobacter saccharivorans CV1 isolated from Fermented Vinegar.</title>
        <authorList>
            <person name="Kim S.-Y."/>
        </authorList>
    </citation>
    <scope>NUCLEOTIDE SEQUENCE [LARGE SCALE GENOMIC DNA]</scope>
    <source>
        <strain evidence="1 2">CV1</strain>
    </source>
</reference>
<proteinExistence type="predicted"/>
<organism evidence="1 2">
    <name type="scientific">Komagataeibacter saccharivorans</name>
    <dbReference type="NCBI Taxonomy" id="265959"/>
    <lineage>
        <taxon>Bacteria</taxon>
        <taxon>Pseudomonadati</taxon>
        <taxon>Pseudomonadota</taxon>
        <taxon>Alphaproteobacteria</taxon>
        <taxon>Acetobacterales</taxon>
        <taxon>Acetobacteraceae</taxon>
        <taxon>Komagataeibacter</taxon>
    </lineage>
</organism>
<evidence type="ECO:0000313" key="2">
    <source>
        <dbReference type="Proteomes" id="UP000264120"/>
    </source>
</evidence>
<dbReference type="EMBL" id="CP023036">
    <property type="protein sequence ID" value="AXY23227.1"/>
    <property type="molecule type" value="Genomic_DNA"/>
</dbReference>
<keyword evidence="2" id="KW-1185">Reference proteome</keyword>
<dbReference type="Proteomes" id="UP000264120">
    <property type="component" value="Chromosome"/>
</dbReference>
<gene>
    <name evidence="1" type="ORF">CD178_02480</name>
</gene>